<protein>
    <recommendedName>
        <fullName evidence="2">protein-tyrosine-phosphatase</fullName>
        <ecNumber evidence="2">3.1.3.48</ecNumber>
    </recommendedName>
</protein>
<evidence type="ECO:0000259" key="6">
    <source>
        <dbReference type="SMART" id="SM00226"/>
    </source>
</evidence>
<comment type="caution">
    <text evidence="7">The sequence shown here is derived from an EMBL/GenBank/DDBJ whole genome shotgun (WGS) entry which is preliminary data.</text>
</comment>
<dbReference type="Gene3D" id="3.40.50.2300">
    <property type="match status" value="1"/>
</dbReference>
<evidence type="ECO:0000313" key="7">
    <source>
        <dbReference type="EMBL" id="MCX2837607.1"/>
    </source>
</evidence>
<dbReference type="RefSeq" id="WP_266068844.1">
    <property type="nucleotide sequence ID" value="NZ_JAPJDA010000007.1"/>
</dbReference>
<dbReference type="Proteomes" id="UP001148482">
    <property type="component" value="Unassembled WGS sequence"/>
</dbReference>
<dbReference type="PRINTS" id="PR00719">
    <property type="entry name" value="LMWPTPASE"/>
</dbReference>
<dbReference type="InterPro" id="IPR036196">
    <property type="entry name" value="Ptyr_pPase_sf"/>
</dbReference>
<evidence type="ECO:0000313" key="8">
    <source>
        <dbReference type="Proteomes" id="UP001148482"/>
    </source>
</evidence>
<evidence type="ECO:0000256" key="4">
    <source>
        <dbReference type="ARBA" id="ARBA00022912"/>
    </source>
</evidence>
<dbReference type="InterPro" id="IPR050438">
    <property type="entry name" value="LMW_PTPase"/>
</dbReference>
<dbReference type="AlphaFoldDB" id="A0A9X3I156"/>
<comment type="similarity">
    <text evidence="1">Belongs to the low molecular weight phosphotyrosine protein phosphatase family.</text>
</comment>
<dbReference type="Pfam" id="PF01451">
    <property type="entry name" value="LMWPc"/>
    <property type="match status" value="1"/>
</dbReference>
<dbReference type="PANTHER" id="PTHR11717:SF7">
    <property type="entry name" value="LOW MOLECULAR WEIGHT PHOSPHOTYROSINE PROTEIN PHOSPHATASE"/>
    <property type="match status" value="1"/>
</dbReference>
<evidence type="ECO:0000256" key="3">
    <source>
        <dbReference type="ARBA" id="ARBA00022801"/>
    </source>
</evidence>
<dbReference type="InterPro" id="IPR017867">
    <property type="entry name" value="Tyr_phospatase_low_mol_wt"/>
</dbReference>
<dbReference type="PANTHER" id="PTHR11717">
    <property type="entry name" value="LOW MOLECULAR WEIGHT PROTEIN TYROSINE PHOSPHATASE"/>
    <property type="match status" value="1"/>
</dbReference>
<sequence>MKTRILMVCLGNICRSPLAEGILKSKVDAEKVFVDSAGTSNYHVDDCPDPRSVDIARENNLEIRTQRGRQFSPEDFDNFDRIYVMDMSNYHDVLSLARNEQDREKVSLILNEVFPGENVEVPDPYHGGANGFKKVYNMLDEACTIIAEKHQ</sequence>
<evidence type="ECO:0000256" key="1">
    <source>
        <dbReference type="ARBA" id="ARBA00011063"/>
    </source>
</evidence>
<dbReference type="SUPFAM" id="SSF52788">
    <property type="entry name" value="Phosphotyrosine protein phosphatases I"/>
    <property type="match status" value="1"/>
</dbReference>
<dbReference type="InterPro" id="IPR023485">
    <property type="entry name" value="Ptyr_pPase"/>
</dbReference>
<evidence type="ECO:0000256" key="2">
    <source>
        <dbReference type="ARBA" id="ARBA00013064"/>
    </source>
</evidence>
<dbReference type="CDD" id="cd16343">
    <property type="entry name" value="LMWPTP"/>
    <property type="match status" value="1"/>
</dbReference>
<keyword evidence="8" id="KW-1185">Reference proteome</keyword>
<evidence type="ECO:0000256" key="5">
    <source>
        <dbReference type="PIRSR" id="PIRSR617867-1"/>
    </source>
</evidence>
<keyword evidence="3" id="KW-0378">Hydrolase</keyword>
<feature type="domain" description="Phosphotyrosine protein phosphatase I" evidence="6">
    <location>
        <begin position="3"/>
        <end position="149"/>
    </location>
</feature>
<feature type="active site" description="Proton donor" evidence="5">
    <location>
        <position position="123"/>
    </location>
</feature>
<keyword evidence="4" id="KW-0904">Protein phosphatase</keyword>
<dbReference type="EMBL" id="JAPJDA010000007">
    <property type="protein sequence ID" value="MCX2837607.1"/>
    <property type="molecule type" value="Genomic_DNA"/>
</dbReference>
<gene>
    <name evidence="7" type="ORF">OQ279_05520</name>
</gene>
<feature type="active site" evidence="5">
    <location>
        <position position="15"/>
    </location>
</feature>
<organism evidence="7 8">
    <name type="scientific">Salinimicrobium profundisediminis</name>
    <dbReference type="NCBI Taxonomy" id="2994553"/>
    <lineage>
        <taxon>Bacteria</taxon>
        <taxon>Pseudomonadati</taxon>
        <taxon>Bacteroidota</taxon>
        <taxon>Flavobacteriia</taxon>
        <taxon>Flavobacteriales</taxon>
        <taxon>Flavobacteriaceae</taxon>
        <taxon>Salinimicrobium</taxon>
    </lineage>
</organism>
<feature type="active site" description="Nucleophile" evidence="5">
    <location>
        <position position="9"/>
    </location>
</feature>
<reference evidence="7" key="1">
    <citation type="submission" date="2022-11" db="EMBL/GenBank/DDBJ databases">
        <title>Salinimicrobium profundisediminis sp. nov., isolated from deep-sea sediment of the Mariana Trench.</title>
        <authorList>
            <person name="Fu H."/>
        </authorList>
    </citation>
    <scope>NUCLEOTIDE SEQUENCE</scope>
    <source>
        <strain evidence="7">MT39</strain>
    </source>
</reference>
<name>A0A9X3I156_9FLAO</name>
<proteinExistence type="inferred from homology"/>
<dbReference type="EC" id="3.1.3.48" evidence="2"/>
<accession>A0A9X3I156</accession>
<dbReference type="GO" id="GO:0004725">
    <property type="term" value="F:protein tyrosine phosphatase activity"/>
    <property type="evidence" value="ECO:0007669"/>
    <property type="project" value="UniProtKB-EC"/>
</dbReference>
<dbReference type="SMART" id="SM00226">
    <property type="entry name" value="LMWPc"/>
    <property type="match status" value="1"/>
</dbReference>